<comment type="similarity">
    <text evidence="1">Belongs to the tannase family.</text>
</comment>
<evidence type="ECO:0000256" key="8">
    <source>
        <dbReference type="SAM" id="MobiDB-lite"/>
    </source>
</evidence>
<accession>A0A3N1D966</accession>
<dbReference type="GO" id="GO:0046872">
    <property type="term" value="F:metal ion binding"/>
    <property type="evidence" value="ECO:0007669"/>
    <property type="project" value="UniProtKB-KW"/>
</dbReference>
<keyword evidence="2" id="KW-0719">Serine esterase</keyword>
<evidence type="ECO:0000256" key="1">
    <source>
        <dbReference type="ARBA" id="ARBA00006249"/>
    </source>
</evidence>
<protein>
    <submittedName>
        <fullName evidence="9">Feruloyl esterase</fullName>
    </submittedName>
</protein>
<gene>
    <name evidence="9" type="ORF">EDD29_7320</name>
</gene>
<evidence type="ECO:0000313" key="10">
    <source>
        <dbReference type="Proteomes" id="UP000272400"/>
    </source>
</evidence>
<dbReference type="Proteomes" id="UP000272400">
    <property type="component" value="Unassembled WGS sequence"/>
</dbReference>
<dbReference type="Pfam" id="PF07519">
    <property type="entry name" value="Tannase"/>
    <property type="match status" value="1"/>
</dbReference>
<proteinExistence type="inferred from homology"/>
<sequence length="567" mass="60776">MPRSPRVAAPARPVTKQGTAELPAVMPVMDCAALEGLALDGVTDAPAEIRSARVSVADAAAPYCEVRAVVAPANRVVLRLPVDGWTQRYVQTGCGGRCGRTVINYGRAANCPQVRAGTVASATTDMGHQGRDDGSWAAFDPQAQIDFAYRGVHVTAEVAKAVITGFYGRPPSYSYFVGCSDGGREGLMEAQRYPGDFDGIVAGAPANNLLAQNFFHHGWSVLANRDAGGDPILLAGRLPLLHRAVLAACDTLDGVADGVLTDPRRCDFDPGTLRCAPGQNRARCLSAAEVGAVRRLHGGAVDGQGNRLEPEVAHEWGSELGWSLFVPARPGRTTYSERAALAYGRYLGRPNLVDPSWRLSDLKFTVASFWDAVRASGHLAALDPDLGGFQRAGGKLLLWHGWNDQYIAPRNTLAYYAAMREAMGGAAVDGFARLFLFPGVAHCAGGEGPARFDVLTPLMAWTESGRAPDRIIASSDGHVTRPVYPYPAVARHTGTGSVDDAANFAPAQPKNPDTPDNDMNLRWLGRRLYSGDYRTWCTATGVELVCRPENTWLIRGELRRPSGDRAD</sequence>
<keyword evidence="4" id="KW-0732">Signal</keyword>
<evidence type="ECO:0000256" key="6">
    <source>
        <dbReference type="ARBA" id="ARBA00022837"/>
    </source>
</evidence>
<organism evidence="9 10">
    <name type="scientific">Actinocorallia herbida</name>
    <dbReference type="NCBI Taxonomy" id="58109"/>
    <lineage>
        <taxon>Bacteria</taxon>
        <taxon>Bacillati</taxon>
        <taxon>Actinomycetota</taxon>
        <taxon>Actinomycetes</taxon>
        <taxon>Streptosporangiales</taxon>
        <taxon>Thermomonosporaceae</taxon>
        <taxon>Actinocorallia</taxon>
    </lineage>
</organism>
<comment type="caution">
    <text evidence="9">The sequence shown here is derived from an EMBL/GenBank/DDBJ whole genome shotgun (WGS) entry which is preliminary data.</text>
</comment>
<dbReference type="Gene3D" id="3.40.50.1820">
    <property type="entry name" value="alpha/beta hydrolase"/>
    <property type="match status" value="1"/>
</dbReference>
<dbReference type="AlphaFoldDB" id="A0A3N1D966"/>
<dbReference type="InterPro" id="IPR029058">
    <property type="entry name" value="AB_hydrolase_fold"/>
</dbReference>
<reference evidence="9 10" key="1">
    <citation type="submission" date="2018-11" db="EMBL/GenBank/DDBJ databases">
        <title>Sequencing the genomes of 1000 actinobacteria strains.</title>
        <authorList>
            <person name="Klenk H.-P."/>
        </authorList>
    </citation>
    <scope>NUCLEOTIDE SEQUENCE [LARGE SCALE GENOMIC DNA]</scope>
    <source>
        <strain evidence="9 10">DSM 44254</strain>
    </source>
</reference>
<evidence type="ECO:0000256" key="5">
    <source>
        <dbReference type="ARBA" id="ARBA00022801"/>
    </source>
</evidence>
<evidence type="ECO:0000256" key="3">
    <source>
        <dbReference type="ARBA" id="ARBA00022723"/>
    </source>
</evidence>
<dbReference type="SUPFAM" id="SSF53474">
    <property type="entry name" value="alpha/beta-Hydrolases"/>
    <property type="match status" value="1"/>
</dbReference>
<dbReference type="GO" id="GO:0052689">
    <property type="term" value="F:carboxylic ester hydrolase activity"/>
    <property type="evidence" value="ECO:0007669"/>
    <property type="project" value="UniProtKB-KW"/>
</dbReference>
<dbReference type="InterPro" id="IPR011118">
    <property type="entry name" value="Tannase/feruloyl_esterase"/>
</dbReference>
<evidence type="ECO:0000256" key="4">
    <source>
        <dbReference type="ARBA" id="ARBA00022729"/>
    </source>
</evidence>
<keyword evidence="5" id="KW-0378">Hydrolase</keyword>
<keyword evidence="3" id="KW-0479">Metal-binding</keyword>
<feature type="region of interest" description="Disordered" evidence="8">
    <location>
        <begin position="497"/>
        <end position="518"/>
    </location>
</feature>
<keyword evidence="10" id="KW-1185">Reference proteome</keyword>
<keyword evidence="6" id="KW-0106">Calcium</keyword>
<evidence type="ECO:0000313" key="9">
    <source>
        <dbReference type="EMBL" id="ROO89618.1"/>
    </source>
</evidence>
<name>A0A3N1D966_9ACTN</name>
<dbReference type="EMBL" id="RJKE01000001">
    <property type="protein sequence ID" value="ROO89618.1"/>
    <property type="molecule type" value="Genomic_DNA"/>
</dbReference>
<dbReference type="PANTHER" id="PTHR33938">
    <property type="entry name" value="FERULOYL ESTERASE B-RELATED"/>
    <property type="match status" value="1"/>
</dbReference>
<dbReference type="PANTHER" id="PTHR33938:SF15">
    <property type="entry name" value="FERULOYL ESTERASE B-RELATED"/>
    <property type="match status" value="1"/>
</dbReference>
<dbReference type="RefSeq" id="WP_211360114.1">
    <property type="nucleotide sequence ID" value="NZ_RJKE01000001.1"/>
</dbReference>
<keyword evidence="7" id="KW-1015">Disulfide bond</keyword>
<evidence type="ECO:0000256" key="2">
    <source>
        <dbReference type="ARBA" id="ARBA00022487"/>
    </source>
</evidence>
<evidence type="ECO:0000256" key="7">
    <source>
        <dbReference type="ARBA" id="ARBA00023157"/>
    </source>
</evidence>